<evidence type="ECO:0000313" key="2">
    <source>
        <dbReference type="EMBL" id="RGW31090.1"/>
    </source>
</evidence>
<gene>
    <name evidence="3" type="ORF">DW001_16545</name>
    <name evidence="2" type="ORF">DWV78_17125</name>
    <name evidence="1" type="ORF">ERS852417_03019</name>
</gene>
<protein>
    <submittedName>
        <fullName evidence="1">Uncharacterized protein</fullName>
    </submittedName>
</protein>
<dbReference type="InterPro" id="IPR058263">
    <property type="entry name" value="DUF7957"/>
</dbReference>
<accession>A0A174HNU6</accession>
<dbReference type="EMBL" id="CYYW01000044">
    <property type="protein sequence ID" value="CUO75186.1"/>
    <property type="molecule type" value="Genomic_DNA"/>
</dbReference>
<dbReference type="Proteomes" id="UP000095384">
    <property type="component" value="Unassembled WGS sequence"/>
</dbReference>
<dbReference type="RefSeq" id="WP_055225171.1">
    <property type="nucleotide sequence ID" value="NZ_CYYW01000044.1"/>
</dbReference>
<evidence type="ECO:0000313" key="4">
    <source>
        <dbReference type="Proteomes" id="UP000095384"/>
    </source>
</evidence>
<organism evidence="1 4">
    <name type="scientific">Agathobacter rectalis</name>
    <dbReference type="NCBI Taxonomy" id="39491"/>
    <lineage>
        <taxon>Bacteria</taxon>
        <taxon>Bacillati</taxon>
        <taxon>Bacillota</taxon>
        <taxon>Clostridia</taxon>
        <taxon>Lachnospirales</taxon>
        <taxon>Lachnospiraceae</taxon>
        <taxon>Agathobacter</taxon>
    </lineage>
</organism>
<dbReference type="Proteomes" id="UP000286581">
    <property type="component" value="Unassembled WGS sequence"/>
</dbReference>
<evidence type="ECO:0000313" key="1">
    <source>
        <dbReference type="EMBL" id="CUO75186.1"/>
    </source>
</evidence>
<dbReference type="EMBL" id="QSAE01000175">
    <property type="protein sequence ID" value="RGW31090.1"/>
    <property type="molecule type" value="Genomic_DNA"/>
</dbReference>
<dbReference type="Pfam" id="PF25857">
    <property type="entry name" value="DUF7957"/>
    <property type="match status" value="1"/>
</dbReference>
<dbReference type="AlphaFoldDB" id="A0A174HNU6"/>
<sequence length="111" mass="12586">MIEIQNNKILLDGKELQFDNKIIEAAEYEGKVVIVFETDEDGGYDNVFCYTQDLQLLWRIKPAPVAIGGTARSPYVGVDIVEGNCRAIDFYGRRFKVNLENGEIISKDIVR</sequence>
<dbReference type="EMBL" id="QRPB01000038">
    <property type="protein sequence ID" value="RHL74985.1"/>
    <property type="molecule type" value="Genomic_DNA"/>
</dbReference>
<reference evidence="5 6" key="2">
    <citation type="submission" date="2018-08" db="EMBL/GenBank/DDBJ databases">
        <title>A genome reference for cultivated species of the human gut microbiota.</title>
        <authorList>
            <person name="Zou Y."/>
            <person name="Xue W."/>
            <person name="Luo G."/>
        </authorList>
    </citation>
    <scope>NUCLEOTIDE SEQUENCE [LARGE SCALE GENOMIC DNA]</scope>
    <source>
        <strain evidence="2 6">AF12-8</strain>
        <strain evidence="3 5">AF36-2BH</strain>
    </source>
</reference>
<evidence type="ECO:0000313" key="3">
    <source>
        <dbReference type="EMBL" id="RHL74985.1"/>
    </source>
</evidence>
<evidence type="ECO:0000313" key="5">
    <source>
        <dbReference type="Proteomes" id="UP000266698"/>
    </source>
</evidence>
<name>A0A174HNU6_9FIRM</name>
<dbReference type="Proteomes" id="UP000266698">
    <property type="component" value="Unassembled WGS sequence"/>
</dbReference>
<proteinExistence type="predicted"/>
<reference evidence="1 4" key="1">
    <citation type="submission" date="2015-09" db="EMBL/GenBank/DDBJ databases">
        <authorList>
            <consortium name="Pathogen Informatics"/>
        </authorList>
    </citation>
    <scope>NUCLEOTIDE SEQUENCE [LARGE SCALE GENOMIC DNA]</scope>
    <source>
        <strain evidence="1 4">2789STDY5608860</strain>
    </source>
</reference>
<evidence type="ECO:0000313" key="6">
    <source>
        <dbReference type="Proteomes" id="UP000286581"/>
    </source>
</evidence>